<accession>A0A067Z5M8</accession>
<proteinExistence type="predicted"/>
<dbReference type="InterPro" id="IPR016040">
    <property type="entry name" value="NAD(P)-bd_dom"/>
</dbReference>
<dbReference type="Proteomes" id="UP000031656">
    <property type="component" value="Chromosome"/>
</dbReference>
<dbReference type="PANTHER" id="PTHR43000">
    <property type="entry name" value="DTDP-D-GLUCOSE 4,6-DEHYDRATASE-RELATED"/>
    <property type="match status" value="1"/>
</dbReference>
<feature type="domain" description="NAD(P)-binding" evidence="1">
    <location>
        <begin position="35"/>
        <end position="291"/>
    </location>
</feature>
<dbReference type="KEGG" id="goy:GLS_c17320"/>
<dbReference type="InterPro" id="IPR036291">
    <property type="entry name" value="NAD(P)-bd_dom_sf"/>
</dbReference>
<dbReference type="EMBL" id="CP004373">
    <property type="protein sequence ID" value="AHK71609.1"/>
    <property type="molecule type" value="Genomic_DNA"/>
</dbReference>
<evidence type="ECO:0000313" key="2">
    <source>
        <dbReference type="EMBL" id="AHK71609.1"/>
    </source>
</evidence>
<dbReference type="Pfam" id="PF16363">
    <property type="entry name" value="GDP_Man_Dehyd"/>
    <property type="match status" value="1"/>
</dbReference>
<organism evidence="2 3">
    <name type="scientific">Gluconobacter oxydans DSM 3504</name>
    <dbReference type="NCBI Taxonomy" id="1288313"/>
    <lineage>
        <taxon>Bacteria</taxon>
        <taxon>Pseudomonadati</taxon>
        <taxon>Pseudomonadota</taxon>
        <taxon>Alphaproteobacteria</taxon>
        <taxon>Acetobacterales</taxon>
        <taxon>Acetobacteraceae</taxon>
        <taxon>Gluconobacter</taxon>
    </lineage>
</organism>
<protein>
    <submittedName>
        <fullName evidence="2">Putative NAD-dependent epimerase/dehydratase</fullName>
    </submittedName>
</protein>
<dbReference type="Gene3D" id="3.90.25.10">
    <property type="entry name" value="UDP-galactose 4-epimerase, domain 1"/>
    <property type="match status" value="1"/>
</dbReference>
<name>A0A067Z5M8_GLUOY</name>
<dbReference type="HOGENOM" id="CLU_007383_1_7_5"/>
<evidence type="ECO:0000259" key="1">
    <source>
        <dbReference type="Pfam" id="PF16363"/>
    </source>
</evidence>
<gene>
    <name evidence="2" type="ORF">GLS_c17320</name>
</gene>
<dbReference type="Gene3D" id="3.40.50.720">
    <property type="entry name" value="NAD(P)-binding Rossmann-like Domain"/>
    <property type="match status" value="1"/>
</dbReference>
<dbReference type="SUPFAM" id="SSF51735">
    <property type="entry name" value="NAD(P)-binding Rossmann-fold domains"/>
    <property type="match status" value="1"/>
</dbReference>
<evidence type="ECO:0000313" key="3">
    <source>
        <dbReference type="Proteomes" id="UP000031656"/>
    </source>
</evidence>
<dbReference type="RefSeq" id="WP_041111931.1">
    <property type="nucleotide sequence ID" value="NZ_CP004373.1"/>
</dbReference>
<sequence length="302" mass="32805">MRLLITGLRGFVGQHLQHQVRKRFPGSEILPAIPDIRDAQAVEKVIAAEKPDHCVHLAAVSTIGAARKSPDQAWDVNLHGTLNVARAMLRHVPHSTFLFASTAEAYGTTFQRGTALTEDAPLAPGNTYAATKAAADLALGAMAREGLLVIRMRPFNHTGPGQSPDFVVPAFASQIARIAKGLQKPEISVGNLDAQRDFLDVRDVCDAYLDVLTTKKPLTPGTILNVCSGETRSIRSILDDLLTISGINAEVVTDPDRLRPSDIPVARGDATLITSTLGWRRQIAWEDTLRDVYEDCMRKTAT</sequence>
<dbReference type="GeneID" id="56905949"/>
<dbReference type="AlphaFoldDB" id="A0A067Z5M8"/>
<reference evidence="2 3" key="1">
    <citation type="journal article" date="2015" name="Appl. Microbiol. Biotechnol.">
        <title>The consequence of an additional NADH dehydrogenase paralog on the growth of Gluconobacter oxydans DSM3504.</title>
        <authorList>
            <person name="Kostner D."/>
            <person name="Luchterhand B."/>
            <person name="Junker A."/>
            <person name="Volland S."/>
            <person name="Daniel R."/>
            <person name="Buchs J."/>
            <person name="Liebl W."/>
            <person name="Ehrenreich A."/>
        </authorList>
    </citation>
    <scope>NUCLEOTIDE SEQUENCE [LARGE SCALE GENOMIC DNA]</scope>
    <source>
        <strain evidence="2">DSM 3504</strain>
    </source>
</reference>